<dbReference type="EMBL" id="SMCO01000001">
    <property type="protein sequence ID" value="TCV90199.1"/>
    <property type="molecule type" value="Genomic_DNA"/>
</dbReference>
<evidence type="ECO:0000256" key="1">
    <source>
        <dbReference type="ARBA" id="ARBA00022527"/>
    </source>
</evidence>
<keyword evidence="3 5" id="KW-0547">Nucleotide-binding</keyword>
<proteinExistence type="inferred from homology"/>
<comment type="function">
    <text evidence="5">Bifunctional serine/threonine kinase and phosphorylase involved in the regulation of the phosphoenolpyruvate synthase (PEPS) by catalyzing its phosphorylation/dephosphorylation.</text>
</comment>
<dbReference type="EC" id="2.7.11.33" evidence="5"/>
<protein>
    <recommendedName>
        <fullName evidence="5">Putative phosphoenolpyruvate synthase regulatory protein</fullName>
        <shortName evidence="5">PEP synthase regulatory protein</shortName>
        <shortName evidence="5">PSRP</shortName>
        <ecNumber evidence="5">2.7.11.33</ecNumber>
        <ecNumber evidence="5">2.7.4.28</ecNumber>
    </recommendedName>
    <alternativeName>
        <fullName evidence="5">Pyruvate, water dikinase regulatory protein</fullName>
    </alternativeName>
</protein>
<evidence type="ECO:0000313" key="6">
    <source>
        <dbReference type="EMBL" id="TCV90199.1"/>
    </source>
</evidence>
<dbReference type="Proteomes" id="UP000295367">
    <property type="component" value="Unassembled WGS sequence"/>
</dbReference>
<reference evidence="6 7" key="1">
    <citation type="submission" date="2019-03" db="EMBL/GenBank/DDBJ databases">
        <title>Genomic Encyclopedia of Type Strains, Phase IV (KMG-IV): sequencing the most valuable type-strain genomes for metagenomic binning, comparative biology and taxonomic classification.</title>
        <authorList>
            <person name="Goeker M."/>
        </authorList>
    </citation>
    <scope>NUCLEOTIDE SEQUENCE [LARGE SCALE GENOMIC DNA]</scope>
    <source>
        <strain evidence="6 7">DSM 100309</strain>
    </source>
</reference>
<sequence length="276" mass="30784">MTIKRNVFYVSDRTGITAELLGRTLLSQFQGAAFNKTTLPFIDTVEKARTACIEINQAFSDQGVRPLVFSTLINPNTRNVITACNGLVLDLFEMFIRPLEKELGEESSHVLGLSHGISDHDAYNDRIDAINFTLNHDDGITTANFELADIILIGVSRSGKTPTCLYLAMQYGIRAANYPLTPDDFSDGHLPKLLQPFRKKLYGLSITPDRLHKIRSERKPDSQYASLDNCRAEIRKAESIFHSEAIPYLDTSTKSVEEISITILHAAHLHQAHPAS</sequence>
<feature type="binding site" evidence="5">
    <location>
        <begin position="154"/>
        <end position="161"/>
    </location>
    <ligand>
        <name>ADP</name>
        <dbReference type="ChEBI" id="CHEBI:456216"/>
    </ligand>
</feature>
<evidence type="ECO:0000256" key="4">
    <source>
        <dbReference type="ARBA" id="ARBA00022777"/>
    </source>
</evidence>
<evidence type="ECO:0000256" key="2">
    <source>
        <dbReference type="ARBA" id="ARBA00022679"/>
    </source>
</evidence>
<keyword evidence="7" id="KW-1185">Reference proteome</keyword>
<dbReference type="AlphaFoldDB" id="A0A4V2W318"/>
<comment type="catalytic activity">
    <reaction evidence="5">
        <text>[pyruvate, water dikinase] + ADP = [pyruvate, water dikinase]-phosphate + AMP + H(+)</text>
        <dbReference type="Rhea" id="RHEA:46020"/>
        <dbReference type="Rhea" id="RHEA-COMP:11425"/>
        <dbReference type="Rhea" id="RHEA-COMP:11426"/>
        <dbReference type="ChEBI" id="CHEBI:15378"/>
        <dbReference type="ChEBI" id="CHEBI:43176"/>
        <dbReference type="ChEBI" id="CHEBI:68546"/>
        <dbReference type="ChEBI" id="CHEBI:456215"/>
        <dbReference type="ChEBI" id="CHEBI:456216"/>
        <dbReference type="EC" id="2.7.11.33"/>
    </reaction>
</comment>
<dbReference type="Pfam" id="PF03618">
    <property type="entry name" value="Kinase-PPPase"/>
    <property type="match status" value="1"/>
</dbReference>
<dbReference type="GO" id="GO:0005524">
    <property type="term" value="F:ATP binding"/>
    <property type="evidence" value="ECO:0007669"/>
    <property type="project" value="InterPro"/>
</dbReference>
<dbReference type="EC" id="2.7.4.28" evidence="5"/>
<evidence type="ECO:0000313" key="7">
    <source>
        <dbReference type="Proteomes" id="UP000295367"/>
    </source>
</evidence>
<comment type="catalytic activity">
    <reaction evidence="5">
        <text>[pyruvate, water dikinase]-phosphate + phosphate + H(+) = [pyruvate, water dikinase] + diphosphate</text>
        <dbReference type="Rhea" id="RHEA:48580"/>
        <dbReference type="Rhea" id="RHEA-COMP:11425"/>
        <dbReference type="Rhea" id="RHEA-COMP:11426"/>
        <dbReference type="ChEBI" id="CHEBI:15378"/>
        <dbReference type="ChEBI" id="CHEBI:33019"/>
        <dbReference type="ChEBI" id="CHEBI:43176"/>
        <dbReference type="ChEBI" id="CHEBI:43474"/>
        <dbReference type="ChEBI" id="CHEBI:68546"/>
        <dbReference type="EC" id="2.7.4.28"/>
    </reaction>
</comment>
<dbReference type="InterPro" id="IPR005177">
    <property type="entry name" value="Kinase-pyrophosphorylase"/>
</dbReference>
<dbReference type="OrthoDB" id="9782201at2"/>
<comment type="similarity">
    <text evidence="5">Belongs to the pyruvate, phosphate/water dikinase regulatory protein family. PSRP subfamily.</text>
</comment>
<dbReference type="HAMAP" id="MF_01062">
    <property type="entry name" value="PSRP"/>
    <property type="match status" value="1"/>
</dbReference>
<dbReference type="GO" id="GO:0016776">
    <property type="term" value="F:phosphotransferase activity, phosphate group as acceptor"/>
    <property type="evidence" value="ECO:0007669"/>
    <property type="project" value="UniProtKB-UniRule"/>
</dbReference>
<dbReference type="InterPro" id="IPR026530">
    <property type="entry name" value="PSRP"/>
</dbReference>
<evidence type="ECO:0000256" key="5">
    <source>
        <dbReference type="HAMAP-Rule" id="MF_01062"/>
    </source>
</evidence>
<name>A0A4V2W318_9PROT</name>
<keyword evidence="1 5" id="KW-0723">Serine/threonine-protein kinase</keyword>
<dbReference type="PANTHER" id="PTHR31756">
    <property type="entry name" value="PYRUVATE, PHOSPHATE DIKINASE REGULATORY PROTEIN 1, CHLOROPLASTIC"/>
    <property type="match status" value="1"/>
</dbReference>
<dbReference type="PANTHER" id="PTHR31756:SF3">
    <property type="entry name" value="PYRUVATE, PHOSPHATE DIKINASE REGULATORY PROTEIN 1, CHLOROPLASTIC"/>
    <property type="match status" value="1"/>
</dbReference>
<keyword evidence="2 5" id="KW-0808">Transferase</keyword>
<organism evidence="6 7">
    <name type="scientific">Sulfurirhabdus autotrophica</name>
    <dbReference type="NCBI Taxonomy" id="1706046"/>
    <lineage>
        <taxon>Bacteria</taxon>
        <taxon>Pseudomonadati</taxon>
        <taxon>Pseudomonadota</taxon>
        <taxon>Betaproteobacteria</taxon>
        <taxon>Nitrosomonadales</taxon>
        <taxon>Sulfuricellaceae</taxon>
        <taxon>Sulfurirhabdus</taxon>
    </lineage>
</organism>
<comment type="caution">
    <text evidence="6">The sequence shown here is derived from an EMBL/GenBank/DDBJ whole genome shotgun (WGS) entry which is preliminary data.</text>
</comment>
<dbReference type="GO" id="GO:0004674">
    <property type="term" value="F:protein serine/threonine kinase activity"/>
    <property type="evidence" value="ECO:0007669"/>
    <property type="project" value="UniProtKB-UniRule"/>
</dbReference>
<keyword evidence="4 5" id="KW-0418">Kinase</keyword>
<dbReference type="GO" id="GO:0043531">
    <property type="term" value="F:ADP binding"/>
    <property type="evidence" value="ECO:0007669"/>
    <property type="project" value="UniProtKB-UniRule"/>
</dbReference>
<accession>A0A4V2W318</accession>
<evidence type="ECO:0000256" key="3">
    <source>
        <dbReference type="ARBA" id="ARBA00022741"/>
    </source>
</evidence>
<dbReference type="NCBIfam" id="NF003742">
    <property type="entry name" value="PRK05339.1"/>
    <property type="match status" value="1"/>
</dbReference>
<gene>
    <name evidence="6" type="ORF">EDC63_101166</name>
</gene>